<keyword evidence="3" id="KW-1003">Cell membrane</keyword>
<dbReference type="CDD" id="cd06173">
    <property type="entry name" value="MFS_MefA_like"/>
    <property type="match status" value="1"/>
</dbReference>
<dbReference type="EMBL" id="JACHMB010000001">
    <property type="protein sequence ID" value="MBB5785148.1"/>
    <property type="molecule type" value="Genomic_DNA"/>
</dbReference>
<dbReference type="PANTHER" id="PTHR23513">
    <property type="entry name" value="INTEGRAL MEMBRANE EFFLUX PROTEIN-RELATED"/>
    <property type="match status" value="1"/>
</dbReference>
<evidence type="ECO:0000256" key="5">
    <source>
        <dbReference type="ARBA" id="ARBA00022989"/>
    </source>
</evidence>
<evidence type="ECO:0000256" key="7">
    <source>
        <dbReference type="SAM" id="Phobius"/>
    </source>
</evidence>
<proteinExistence type="predicted"/>
<feature type="transmembrane region" description="Helical" evidence="7">
    <location>
        <begin position="206"/>
        <end position="229"/>
    </location>
</feature>
<reference evidence="9 10" key="1">
    <citation type="submission" date="2020-08" db="EMBL/GenBank/DDBJ databases">
        <title>Sequencing the genomes of 1000 actinobacteria strains.</title>
        <authorList>
            <person name="Klenk H.-P."/>
        </authorList>
    </citation>
    <scope>NUCLEOTIDE SEQUENCE [LARGE SCALE GENOMIC DNA]</scope>
    <source>
        <strain evidence="9 10">DSM 45507</strain>
    </source>
</reference>
<keyword evidence="10" id="KW-1185">Reference proteome</keyword>
<evidence type="ECO:0000313" key="10">
    <source>
        <dbReference type="Proteomes" id="UP000579153"/>
    </source>
</evidence>
<evidence type="ECO:0000256" key="1">
    <source>
        <dbReference type="ARBA" id="ARBA00004651"/>
    </source>
</evidence>
<dbReference type="SUPFAM" id="SSF103473">
    <property type="entry name" value="MFS general substrate transporter"/>
    <property type="match status" value="1"/>
</dbReference>
<comment type="caution">
    <text evidence="9">The sequence shown here is derived from an EMBL/GenBank/DDBJ whole genome shotgun (WGS) entry which is preliminary data.</text>
</comment>
<name>A0A7W9GJV7_9ACTN</name>
<evidence type="ECO:0000256" key="6">
    <source>
        <dbReference type="ARBA" id="ARBA00023136"/>
    </source>
</evidence>
<evidence type="ECO:0000259" key="8">
    <source>
        <dbReference type="PROSITE" id="PS50850"/>
    </source>
</evidence>
<accession>A0A7W9GJV7</accession>
<evidence type="ECO:0000256" key="2">
    <source>
        <dbReference type="ARBA" id="ARBA00022448"/>
    </source>
</evidence>
<evidence type="ECO:0000256" key="3">
    <source>
        <dbReference type="ARBA" id="ARBA00022475"/>
    </source>
</evidence>
<dbReference type="GO" id="GO:0005886">
    <property type="term" value="C:plasma membrane"/>
    <property type="evidence" value="ECO:0007669"/>
    <property type="project" value="UniProtKB-SubCell"/>
</dbReference>
<feature type="transmembrane region" description="Helical" evidence="7">
    <location>
        <begin position="332"/>
        <end position="354"/>
    </location>
</feature>
<keyword evidence="5 7" id="KW-1133">Transmembrane helix</keyword>
<dbReference type="InterPro" id="IPR010290">
    <property type="entry name" value="TM_effector"/>
</dbReference>
<dbReference type="InterPro" id="IPR036259">
    <property type="entry name" value="MFS_trans_sf"/>
</dbReference>
<dbReference type="GO" id="GO:0022857">
    <property type="term" value="F:transmembrane transporter activity"/>
    <property type="evidence" value="ECO:0007669"/>
    <property type="project" value="InterPro"/>
</dbReference>
<protein>
    <submittedName>
        <fullName evidence="9">MFS family permease</fullName>
    </submittedName>
</protein>
<sequence>MLSNLGDGIRMAALPLLAAAITSDPVAVAGVAIAGQSPWLLFGLFAGAIIDRFDQRRLAAAVDVVRVSMLAVLVVSVSLDVAGIALLYLVAFVCGVGETLRDTATATLLPPLVKDADLDRANGGLVNAEVAGNELVGPPIGGYLFGVALVLPFAVNGGALALAAALIFSLPDVFAPKAGSYGTKGRIWSDTRAGLRWLIKHPRLRTIVGLGAVFAAMDSAWFAVLVLYVPQVLGLPAWGYGVLLGVGAVGGLAGGFFATRVTRMIGPAGALAGCLGCAAIGQLMIGITASAVVVAAGLAITSAAFGVWAVVARTTRQRLTPAEMLGRVSSAAMTAVMSASPLGALLGGLVATAWGLRAPILVGVPVLTVAAVVCFLAMRERG</sequence>
<feature type="transmembrane region" description="Helical" evidence="7">
    <location>
        <begin position="291"/>
        <end position="311"/>
    </location>
</feature>
<keyword evidence="6 7" id="KW-0472">Membrane</keyword>
<comment type="subcellular location">
    <subcellularLocation>
        <location evidence="1">Cell membrane</location>
        <topology evidence="1">Multi-pass membrane protein</topology>
    </subcellularLocation>
</comment>
<dbReference type="Proteomes" id="UP000579153">
    <property type="component" value="Unassembled WGS sequence"/>
</dbReference>
<feature type="transmembrane region" description="Helical" evidence="7">
    <location>
        <begin position="265"/>
        <end position="285"/>
    </location>
</feature>
<dbReference type="AlphaFoldDB" id="A0A7W9GJV7"/>
<feature type="transmembrane region" description="Helical" evidence="7">
    <location>
        <begin position="360"/>
        <end position="378"/>
    </location>
</feature>
<evidence type="ECO:0000256" key="4">
    <source>
        <dbReference type="ARBA" id="ARBA00022692"/>
    </source>
</evidence>
<evidence type="ECO:0000313" key="9">
    <source>
        <dbReference type="EMBL" id="MBB5785148.1"/>
    </source>
</evidence>
<keyword evidence="2" id="KW-0813">Transport</keyword>
<organism evidence="9 10">
    <name type="scientific">Nonomuraea jabiensis</name>
    <dbReference type="NCBI Taxonomy" id="882448"/>
    <lineage>
        <taxon>Bacteria</taxon>
        <taxon>Bacillati</taxon>
        <taxon>Actinomycetota</taxon>
        <taxon>Actinomycetes</taxon>
        <taxon>Streptosporangiales</taxon>
        <taxon>Streptosporangiaceae</taxon>
        <taxon>Nonomuraea</taxon>
    </lineage>
</organism>
<dbReference type="InterPro" id="IPR020846">
    <property type="entry name" value="MFS_dom"/>
</dbReference>
<dbReference type="Pfam" id="PF05977">
    <property type="entry name" value="MFS_3"/>
    <property type="match status" value="1"/>
</dbReference>
<feature type="transmembrane region" description="Helical" evidence="7">
    <location>
        <begin position="67"/>
        <end position="91"/>
    </location>
</feature>
<dbReference type="Gene3D" id="1.20.1250.20">
    <property type="entry name" value="MFS general substrate transporter like domains"/>
    <property type="match status" value="1"/>
</dbReference>
<feature type="domain" description="Major facilitator superfamily (MFS) profile" evidence="8">
    <location>
        <begin position="204"/>
        <end position="382"/>
    </location>
</feature>
<feature type="transmembrane region" description="Helical" evidence="7">
    <location>
        <begin position="143"/>
        <end position="168"/>
    </location>
</feature>
<keyword evidence="4 7" id="KW-0812">Transmembrane</keyword>
<gene>
    <name evidence="9" type="ORF">HD596_011904</name>
</gene>
<feature type="transmembrane region" description="Helical" evidence="7">
    <location>
        <begin position="235"/>
        <end position="258"/>
    </location>
</feature>
<dbReference type="PROSITE" id="PS50850">
    <property type="entry name" value="MFS"/>
    <property type="match status" value="1"/>
</dbReference>
<dbReference type="PANTHER" id="PTHR23513:SF6">
    <property type="entry name" value="MAJOR FACILITATOR SUPERFAMILY ASSOCIATED DOMAIN-CONTAINING PROTEIN"/>
    <property type="match status" value="1"/>
</dbReference>